<dbReference type="InterPro" id="IPR019734">
    <property type="entry name" value="TPR_rpt"/>
</dbReference>
<feature type="repeat" description="TPR" evidence="1">
    <location>
        <begin position="639"/>
        <end position="672"/>
    </location>
</feature>
<protein>
    <submittedName>
        <fullName evidence="4">Tetratricopeptide (TPR) repeat protein</fullName>
    </submittedName>
</protein>
<sequence length="976" mass="103330">MKLRQALRSSVAAITIASVAAPTGLSAQTSEAAPRGGAQVRVAQAEDFSRIELGGRAVARRDGQVLTLQLARGANPDISRLRTSPPRWLKSAELRRSASGAALVLTIADGADARVGTADGATYVNLFEKPPAPPAPEVAQAESAAAPTPPRPNPIPAGGVVRMATKIGAGQVQLSFPWANPAGASVFRRGGAVWIVFDAPAALDISAAPRGLRQMTGATAYRGTDYTAVRIDSPSGTPFFASSQGATWTVILGPGAQVEQPAQIRVVRDQAGGPAGLKAAVAGATKVVRVADPVVGDTLSVVTALGPAKGLPSRREFVQMALLPSAQGMAAESYIDDLAMRQDGDLVQIGRPSGLTLSPASAAVARAEATLGAPQPASLPGLIDHENWSKTGSGGFLSRYNALLSAANEEAAVGRDAPVAARMALARFLVGSELSFEAIGVLNEAARRSPAVMEDPEFRGLRGIARVMARRYKEAQADFSAPILQDDPSAALWRSYIAAQLAQWPEARNQFGAGAEAFNRFSPTWKARFARSDALAALALGDVNGADARITLALMDKTDPMEELATRLVQAQVVEALGHKDRALRIYAAVAGAPSEGLAAPATLRATKIRLETGKITPVQAANVFAGLRYRWRGDATELETIRALGHLYLSQGRYREALEALRGAGSRLPDLPEALQLQADLGAAFRTLFLDGAADGLEPVQALAMFYDFRELTPLGADGDMMVRRLVRRLVDVDLLDQAAELLKYQADNRLDGVPRAQVSTDLALIYLMDRRPEQALQAINASRTTILPTALNAERRVVEARALMGLGRYDHGLELLERDTGRDAQDLRGEIYWKQKNWAAAAGVFEKSLGERWKQPGPLTAEDEGKLLRTGVAYSLAGDDAALARMQQRYSGFYDQARNPEALRVALTGVQSGPLSVSDFGRATADNEAFAGWVAKMKTRFREKPAPVGPPTPAKAPPAPAAAKQAAATTAARG</sequence>
<feature type="compositionally biased region" description="Low complexity" evidence="2">
    <location>
        <begin position="137"/>
        <end position="146"/>
    </location>
</feature>
<keyword evidence="1" id="KW-0802">TPR repeat</keyword>
<keyword evidence="5" id="KW-1185">Reference proteome</keyword>
<organism evidence="4 5">
    <name type="scientific">Phenylobacterium haematophilum</name>
    <dbReference type="NCBI Taxonomy" id="98513"/>
    <lineage>
        <taxon>Bacteria</taxon>
        <taxon>Pseudomonadati</taxon>
        <taxon>Pseudomonadota</taxon>
        <taxon>Alphaproteobacteria</taxon>
        <taxon>Caulobacterales</taxon>
        <taxon>Caulobacteraceae</taxon>
        <taxon>Phenylobacterium</taxon>
    </lineage>
</organism>
<feature type="region of interest" description="Disordered" evidence="2">
    <location>
        <begin position="944"/>
        <end position="976"/>
    </location>
</feature>
<feature type="signal peptide" evidence="3">
    <location>
        <begin position="1"/>
        <end position="20"/>
    </location>
</feature>
<evidence type="ECO:0000256" key="2">
    <source>
        <dbReference type="SAM" id="MobiDB-lite"/>
    </source>
</evidence>
<reference evidence="4 5" key="1">
    <citation type="submission" date="2020-08" db="EMBL/GenBank/DDBJ databases">
        <title>Genomic Encyclopedia of Type Strains, Phase IV (KMG-IV): sequencing the most valuable type-strain genomes for metagenomic binning, comparative biology and taxonomic classification.</title>
        <authorList>
            <person name="Goeker M."/>
        </authorList>
    </citation>
    <scope>NUCLEOTIDE SEQUENCE [LARGE SCALE GENOMIC DNA]</scope>
    <source>
        <strain evidence="4 5">DSM 21793</strain>
    </source>
</reference>
<keyword evidence="3" id="KW-0732">Signal</keyword>
<dbReference type="SUPFAM" id="SSF48452">
    <property type="entry name" value="TPR-like"/>
    <property type="match status" value="1"/>
</dbReference>
<evidence type="ECO:0000256" key="3">
    <source>
        <dbReference type="SAM" id="SignalP"/>
    </source>
</evidence>
<feature type="compositionally biased region" description="Low complexity" evidence="2">
    <location>
        <begin position="963"/>
        <end position="976"/>
    </location>
</feature>
<dbReference type="PROSITE" id="PS50005">
    <property type="entry name" value="TPR"/>
    <property type="match status" value="1"/>
</dbReference>
<feature type="compositionally biased region" description="Pro residues" evidence="2">
    <location>
        <begin position="949"/>
        <end position="962"/>
    </location>
</feature>
<evidence type="ECO:0000313" key="4">
    <source>
        <dbReference type="EMBL" id="MBB3891914.1"/>
    </source>
</evidence>
<evidence type="ECO:0000313" key="5">
    <source>
        <dbReference type="Proteomes" id="UP000530564"/>
    </source>
</evidence>
<comment type="caution">
    <text evidence="4">The sequence shown here is derived from an EMBL/GenBank/DDBJ whole genome shotgun (WGS) entry which is preliminary data.</text>
</comment>
<feature type="region of interest" description="Disordered" evidence="2">
    <location>
        <begin position="133"/>
        <end position="153"/>
    </location>
</feature>
<dbReference type="RefSeq" id="WP_246370839.1">
    <property type="nucleotide sequence ID" value="NZ_JACIDK010000003.1"/>
</dbReference>
<gene>
    <name evidence="4" type="ORF">GGQ61_002642</name>
</gene>
<dbReference type="InterPro" id="IPR011990">
    <property type="entry name" value="TPR-like_helical_dom_sf"/>
</dbReference>
<evidence type="ECO:0000256" key="1">
    <source>
        <dbReference type="PROSITE-ProRule" id="PRU00339"/>
    </source>
</evidence>
<accession>A0A840A0V2</accession>
<dbReference type="Proteomes" id="UP000530564">
    <property type="component" value="Unassembled WGS sequence"/>
</dbReference>
<dbReference type="AlphaFoldDB" id="A0A840A0V2"/>
<name>A0A840A0V2_9CAUL</name>
<feature type="chain" id="PRO_5032428105" evidence="3">
    <location>
        <begin position="21"/>
        <end position="976"/>
    </location>
</feature>
<proteinExistence type="predicted"/>
<dbReference type="Gene3D" id="1.25.40.10">
    <property type="entry name" value="Tetratricopeptide repeat domain"/>
    <property type="match status" value="2"/>
</dbReference>
<dbReference type="EMBL" id="JACIDK010000003">
    <property type="protein sequence ID" value="MBB3891914.1"/>
    <property type="molecule type" value="Genomic_DNA"/>
</dbReference>